<protein>
    <submittedName>
        <fullName evidence="1">CLUMA_CG018339, isoform A</fullName>
    </submittedName>
</protein>
<keyword evidence="2" id="KW-1185">Reference proteome</keyword>
<gene>
    <name evidence="1" type="ORF">CLUMA_CG018339</name>
</gene>
<dbReference type="EMBL" id="CVRI01000064">
    <property type="protein sequence ID" value="CRL05283.1"/>
    <property type="molecule type" value="Genomic_DNA"/>
</dbReference>
<reference evidence="1 2" key="1">
    <citation type="submission" date="2015-04" db="EMBL/GenBank/DDBJ databases">
        <authorList>
            <person name="Syromyatnikov M.Y."/>
            <person name="Popov V.N."/>
        </authorList>
    </citation>
    <scope>NUCLEOTIDE SEQUENCE [LARGE SCALE GENOMIC DNA]</scope>
</reference>
<organism evidence="1 2">
    <name type="scientific">Clunio marinus</name>
    <dbReference type="NCBI Taxonomy" id="568069"/>
    <lineage>
        <taxon>Eukaryota</taxon>
        <taxon>Metazoa</taxon>
        <taxon>Ecdysozoa</taxon>
        <taxon>Arthropoda</taxon>
        <taxon>Hexapoda</taxon>
        <taxon>Insecta</taxon>
        <taxon>Pterygota</taxon>
        <taxon>Neoptera</taxon>
        <taxon>Endopterygota</taxon>
        <taxon>Diptera</taxon>
        <taxon>Nematocera</taxon>
        <taxon>Chironomoidea</taxon>
        <taxon>Chironomidae</taxon>
        <taxon>Clunio</taxon>
    </lineage>
</organism>
<evidence type="ECO:0000313" key="2">
    <source>
        <dbReference type="Proteomes" id="UP000183832"/>
    </source>
</evidence>
<accession>A0A1J1IYC4</accession>
<dbReference type="AlphaFoldDB" id="A0A1J1IYC4"/>
<proteinExistence type="predicted"/>
<name>A0A1J1IYC4_9DIPT</name>
<dbReference type="Proteomes" id="UP000183832">
    <property type="component" value="Unassembled WGS sequence"/>
</dbReference>
<sequence>MSRNRGASSTKAESVLCIQWRRKKLSYLHNKKQYGSFNKFLFKYSFHMFRQQILATVNETLNQLNPGKSIRRTRGYKSWDYPNNISQSYRFLDRRDVSFSCEFPDGSFQQQTPLQ</sequence>
<evidence type="ECO:0000313" key="1">
    <source>
        <dbReference type="EMBL" id="CRL05283.1"/>
    </source>
</evidence>